<protein>
    <submittedName>
        <fullName evidence="1">O-spanin</fullName>
    </submittedName>
</protein>
<sequence>MRSLKNLITGILLCLLALLTGCVSASAVPSNPYVPCVHPIVSTATTGGLVQGLLDYADAVDTCNVLNGHVAVEPKS</sequence>
<keyword evidence="2" id="KW-1185">Reference proteome</keyword>
<reference evidence="1" key="1">
    <citation type="submission" date="2021-11" db="EMBL/GenBank/DDBJ databases">
        <title>Complete genome sequence of Pseudomonas phage Eisa9.</title>
        <authorList>
            <person name="Korniienko N."/>
            <person name="Kharina A."/>
            <person name="Zrelovs N."/>
            <person name="Jindrichova B."/>
            <person name="Moravec T."/>
            <person name="Budzanivska I."/>
            <person name="Burketova L."/>
            <person name="Kalachova T."/>
        </authorList>
    </citation>
    <scope>NUCLEOTIDE SEQUENCE</scope>
</reference>
<name>A0AAE8YKK4_9CAUD</name>
<proteinExistence type="predicted"/>
<dbReference type="EMBL" id="OL581612">
    <property type="protein sequence ID" value="UGL61152.1"/>
    <property type="molecule type" value="Genomic_DNA"/>
</dbReference>
<accession>A0AAE8YKK4</accession>
<evidence type="ECO:0000313" key="2">
    <source>
        <dbReference type="Proteomes" id="UP000828016"/>
    </source>
</evidence>
<dbReference type="Proteomes" id="UP000828016">
    <property type="component" value="Segment"/>
</dbReference>
<organism evidence="1 2">
    <name type="scientific">Pseudomonas phage Eisa9</name>
    <dbReference type="NCBI Taxonomy" id="2900148"/>
    <lineage>
        <taxon>Viruses</taxon>
        <taxon>Duplodnaviria</taxon>
        <taxon>Heunggongvirae</taxon>
        <taxon>Uroviricota</taxon>
        <taxon>Caudoviricetes</taxon>
        <taxon>Autographivirales</taxon>
        <taxon>Autonotataviridae</taxon>
        <taxon>Pollyceevirus</taxon>
        <taxon>Pollyceevirus Eisa9</taxon>
    </lineage>
</organism>
<evidence type="ECO:0000313" key="1">
    <source>
        <dbReference type="EMBL" id="UGL61152.1"/>
    </source>
</evidence>